<dbReference type="Pfam" id="PF10604">
    <property type="entry name" value="Polyketide_cyc2"/>
    <property type="match status" value="1"/>
</dbReference>
<organism evidence="1 2">
    <name type="scientific">Fusarium torulosum</name>
    <dbReference type="NCBI Taxonomy" id="33205"/>
    <lineage>
        <taxon>Eukaryota</taxon>
        <taxon>Fungi</taxon>
        <taxon>Dikarya</taxon>
        <taxon>Ascomycota</taxon>
        <taxon>Pezizomycotina</taxon>
        <taxon>Sordariomycetes</taxon>
        <taxon>Hypocreomycetidae</taxon>
        <taxon>Hypocreales</taxon>
        <taxon>Nectriaceae</taxon>
        <taxon>Fusarium</taxon>
    </lineage>
</organism>
<evidence type="ECO:0008006" key="3">
    <source>
        <dbReference type="Google" id="ProtNLM"/>
    </source>
</evidence>
<dbReference type="SUPFAM" id="SSF55961">
    <property type="entry name" value="Bet v1-like"/>
    <property type="match status" value="1"/>
</dbReference>
<comment type="caution">
    <text evidence="1">The sequence shown here is derived from an EMBL/GenBank/DDBJ whole genome shotgun (WGS) entry which is preliminary data.</text>
</comment>
<evidence type="ECO:0000313" key="1">
    <source>
        <dbReference type="EMBL" id="SPJ81742.1"/>
    </source>
</evidence>
<gene>
    <name evidence="1" type="ORF">FTOL_09147</name>
</gene>
<sequence length="149" mass="16986">MAQIISTQIEINRSPADVREIFLSFPKIQEWHQGVFTITRLSPEKPTIEEGERLQVTFHGRRMTTSVLVNSSMEFRWEGLALFGLVKGQHSFRFEASKTGPNVTIFTQEEEFDGPLAFLQGPASPVRNTVQEAFRRFNRDLKARAESAS</sequence>
<protein>
    <recommendedName>
        <fullName evidence="3">Polyketide cyclase</fullName>
    </recommendedName>
</protein>
<keyword evidence="2" id="KW-1185">Reference proteome</keyword>
<accession>A0AAE8SL45</accession>
<evidence type="ECO:0000313" key="2">
    <source>
        <dbReference type="Proteomes" id="UP001187734"/>
    </source>
</evidence>
<name>A0AAE8SL45_9HYPO</name>
<dbReference type="Proteomes" id="UP001187734">
    <property type="component" value="Unassembled WGS sequence"/>
</dbReference>
<proteinExistence type="predicted"/>
<dbReference type="PANTHER" id="PTHR36166:SF1">
    <property type="entry name" value="SRPBCC DOMAIN-CONTAINING PROTEIN"/>
    <property type="match status" value="1"/>
</dbReference>
<dbReference type="InterPro" id="IPR019587">
    <property type="entry name" value="Polyketide_cyclase/dehydratase"/>
</dbReference>
<dbReference type="PANTHER" id="PTHR36166">
    <property type="entry name" value="CHROMOSOME 9, WHOLE GENOME SHOTGUN SEQUENCE"/>
    <property type="match status" value="1"/>
</dbReference>
<dbReference type="InterPro" id="IPR023393">
    <property type="entry name" value="START-like_dom_sf"/>
</dbReference>
<dbReference type="Gene3D" id="3.30.530.20">
    <property type="match status" value="1"/>
</dbReference>
<dbReference type="CDD" id="cd07822">
    <property type="entry name" value="SRPBCC_4"/>
    <property type="match status" value="1"/>
</dbReference>
<reference evidence="1" key="1">
    <citation type="submission" date="2018-03" db="EMBL/GenBank/DDBJ databases">
        <authorList>
            <person name="Guldener U."/>
        </authorList>
    </citation>
    <scope>NUCLEOTIDE SEQUENCE</scope>
</reference>
<dbReference type="AlphaFoldDB" id="A0AAE8SL45"/>
<dbReference type="EMBL" id="ONZP01000332">
    <property type="protein sequence ID" value="SPJ81742.1"/>
    <property type="molecule type" value="Genomic_DNA"/>
</dbReference>